<protein>
    <submittedName>
        <fullName evidence="4">DUF4339 domain-containing protein</fullName>
    </submittedName>
</protein>
<evidence type="ECO:0000313" key="5">
    <source>
        <dbReference type="Proteomes" id="UP000593765"/>
    </source>
</evidence>
<organism evidence="4 5">
    <name type="scientific">Humisphaera borealis</name>
    <dbReference type="NCBI Taxonomy" id="2807512"/>
    <lineage>
        <taxon>Bacteria</taxon>
        <taxon>Pseudomonadati</taxon>
        <taxon>Planctomycetota</taxon>
        <taxon>Phycisphaerae</taxon>
        <taxon>Tepidisphaerales</taxon>
        <taxon>Tepidisphaeraceae</taxon>
        <taxon>Humisphaera</taxon>
    </lineage>
</organism>
<accession>A0A7M2WV57</accession>
<dbReference type="KEGG" id="hbs:IPV69_23245"/>
<keyword evidence="5" id="KW-1185">Reference proteome</keyword>
<dbReference type="Pfam" id="PF13828">
    <property type="entry name" value="DUF4190"/>
    <property type="match status" value="1"/>
</dbReference>
<feature type="domain" description="GYF" evidence="3">
    <location>
        <begin position="47"/>
        <end position="96"/>
    </location>
</feature>
<dbReference type="RefSeq" id="WP_206292121.1">
    <property type="nucleotide sequence ID" value="NZ_CP063458.1"/>
</dbReference>
<name>A0A7M2WV57_9BACT</name>
<proteinExistence type="predicted"/>
<evidence type="ECO:0000256" key="1">
    <source>
        <dbReference type="SAM" id="Phobius"/>
    </source>
</evidence>
<keyword evidence="1" id="KW-1133">Transmembrane helix</keyword>
<keyword evidence="1" id="KW-0472">Membrane</keyword>
<dbReference type="Proteomes" id="UP000593765">
    <property type="component" value="Chromosome"/>
</dbReference>
<feature type="transmembrane region" description="Helical" evidence="1">
    <location>
        <begin position="198"/>
        <end position="223"/>
    </location>
</feature>
<gene>
    <name evidence="4" type="ORF">IPV69_23245</name>
</gene>
<feature type="transmembrane region" description="Helical" evidence="1">
    <location>
        <begin position="158"/>
        <end position="186"/>
    </location>
</feature>
<dbReference type="EMBL" id="CP063458">
    <property type="protein sequence ID" value="QOV89102.1"/>
    <property type="molecule type" value="Genomic_DNA"/>
</dbReference>
<evidence type="ECO:0000313" key="4">
    <source>
        <dbReference type="EMBL" id="QOV89102.1"/>
    </source>
</evidence>
<sequence length="224" mass="23950">MVLVWHGQASDIDSTTGDAIMGLGSSGICQGTRLRKGPMSSNASDVWYYAANGQQVGPVTSSVLRQMLAAGHLTLDDQVWREGFPDWQAISTLPEFASPVPPVPQGYEVPAGASQPQYPTANVLEYQQPYQPQVSYDPTSHYSNKFIRNRYSDAANTAMVLSIIGIFCFRIVLGPVSLVMGIWSLVGLCRLGIQKGRGMAIAAIAIGGLSTVLVILAFAAIAVM</sequence>
<keyword evidence="1" id="KW-0812">Transmembrane</keyword>
<dbReference type="InterPro" id="IPR025241">
    <property type="entry name" value="DUF4190"/>
</dbReference>
<feature type="domain" description="DUF4190" evidence="2">
    <location>
        <begin position="155"/>
        <end position="217"/>
    </location>
</feature>
<reference evidence="4 5" key="1">
    <citation type="submission" date="2020-10" db="EMBL/GenBank/DDBJ databases">
        <title>Wide distribution of Phycisphaera-like planctomycetes from WD2101 soil group in peatlands and genome analysis of the first cultivated representative.</title>
        <authorList>
            <person name="Dedysh S.N."/>
            <person name="Beletsky A.V."/>
            <person name="Ivanova A."/>
            <person name="Kulichevskaya I.S."/>
            <person name="Suzina N.E."/>
            <person name="Philippov D.A."/>
            <person name="Rakitin A.L."/>
            <person name="Mardanov A.V."/>
            <person name="Ravin N.V."/>
        </authorList>
    </citation>
    <scope>NUCLEOTIDE SEQUENCE [LARGE SCALE GENOMIC DNA]</scope>
    <source>
        <strain evidence="4 5">M1803</strain>
    </source>
</reference>
<dbReference type="InterPro" id="IPR025640">
    <property type="entry name" value="GYF_2"/>
</dbReference>
<evidence type="ECO:0000259" key="2">
    <source>
        <dbReference type="Pfam" id="PF13828"/>
    </source>
</evidence>
<evidence type="ECO:0000259" key="3">
    <source>
        <dbReference type="Pfam" id="PF14237"/>
    </source>
</evidence>
<dbReference type="Pfam" id="PF14237">
    <property type="entry name" value="GYF_2"/>
    <property type="match status" value="1"/>
</dbReference>
<dbReference type="AlphaFoldDB" id="A0A7M2WV57"/>